<comment type="similarity">
    <text evidence="1">Belongs to the peptidase C48 family.</text>
</comment>
<comment type="caution">
    <text evidence="6">The sequence shown here is derived from an EMBL/GenBank/DDBJ whole genome shotgun (WGS) entry which is preliminary data.</text>
</comment>
<evidence type="ECO:0000256" key="1">
    <source>
        <dbReference type="ARBA" id="ARBA00005234"/>
    </source>
</evidence>
<dbReference type="PROSITE" id="PS50600">
    <property type="entry name" value="ULP_PROTEASE"/>
    <property type="match status" value="1"/>
</dbReference>
<accession>A0AAV0DA12</accession>
<protein>
    <recommendedName>
        <fullName evidence="5">Ubiquitin-like protease family profile domain-containing protein</fullName>
    </recommendedName>
</protein>
<evidence type="ECO:0000256" key="3">
    <source>
        <dbReference type="ARBA" id="ARBA00022801"/>
    </source>
</evidence>
<keyword evidence="4" id="KW-0788">Thiol protease</keyword>
<dbReference type="SUPFAM" id="SSF54001">
    <property type="entry name" value="Cysteine proteinases"/>
    <property type="match status" value="1"/>
</dbReference>
<organism evidence="6 7">
    <name type="scientific">Cuscuta epithymum</name>
    <dbReference type="NCBI Taxonomy" id="186058"/>
    <lineage>
        <taxon>Eukaryota</taxon>
        <taxon>Viridiplantae</taxon>
        <taxon>Streptophyta</taxon>
        <taxon>Embryophyta</taxon>
        <taxon>Tracheophyta</taxon>
        <taxon>Spermatophyta</taxon>
        <taxon>Magnoliopsida</taxon>
        <taxon>eudicotyledons</taxon>
        <taxon>Gunneridae</taxon>
        <taxon>Pentapetalae</taxon>
        <taxon>asterids</taxon>
        <taxon>lamiids</taxon>
        <taxon>Solanales</taxon>
        <taxon>Convolvulaceae</taxon>
        <taxon>Cuscuteae</taxon>
        <taxon>Cuscuta</taxon>
        <taxon>Cuscuta subgen. Cuscuta</taxon>
    </lineage>
</organism>
<reference evidence="6" key="1">
    <citation type="submission" date="2022-07" db="EMBL/GenBank/DDBJ databases">
        <authorList>
            <person name="Macas J."/>
            <person name="Novak P."/>
            <person name="Neumann P."/>
        </authorList>
    </citation>
    <scope>NUCLEOTIDE SEQUENCE</scope>
</reference>
<evidence type="ECO:0000256" key="4">
    <source>
        <dbReference type="ARBA" id="ARBA00022807"/>
    </source>
</evidence>
<dbReference type="GO" id="GO:0016929">
    <property type="term" value="F:deSUMOylase activity"/>
    <property type="evidence" value="ECO:0007669"/>
    <property type="project" value="TreeGrafter"/>
</dbReference>
<dbReference type="Gene3D" id="3.40.395.10">
    <property type="entry name" value="Adenoviral Proteinase, Chain A"/>
    <property type="match status" value="1"/>
</dbReference>
<evidence type="ECO:0000313" key="7">
    <source>
        <dbReference type="Proteomes" id="UP001152523"/>
    </source>
</evidence>
<evidence type="ECO:0000313" key="6">
    <source>
        <dbReference type="EMBL" id="CAH9093614.1"/>
    </source>
</evidence>
<keyword evidence="2" id="KW-0645">Protease</keyword>
<gene>
    <name evidence="6" type="ORF">CEPIT_LOCUS12604</name>
</gene>
<keyword evidence="3" id="KW-0378">Hydrolase</keyword>
<dbReference type="GO" id="GO:0005634">
    <property type="term" value="C:nucleus"/>
    <property type="evidence" value="ECO:0007669"/>
    <property type="project" value="TreeGrafter"/>
</dbReference>
<dbReference type="Pfam" id="PF02902">
    <property type="entry name" value="Peptidase_C48"/>
    <property type="match status" value="1"/>
</dbReference>
<dbReference type="PANTHER" id="PTHR12606:SF1">
    <property type="entry name" value="UBIQUITIN-LIKE-SPECIFIC PROTEASE 1A"/>
    <property type="match status" value="1"/>
</dbReference>
<dbReference type="PANTHER" id="PTHR12606">
    <property type="entry name" value="SENTRIN/SUMO-SPECIFIC PROTEASE"/>
    <property type="match status" value="1"/>
</dbReference>
<dbReference type="GO" id="GO:0016926">
    <property type="term" value="P:protein desumoylation"/>
    <property type="evidence" value="ECO:0007669"/>
    <property type="project" value="TreeGrafter"/>
</dbReference>
<proteinExistence type="inferred from homology"/>
<sequence length="181" mass="20984">MDGIIYLINKDRRRARTTLLGPYFMQQVLNKKIDNNAQWEGDRLLVKTNWSSFDTVLTPLNVGNSHWVLVQIDLPAKMVRVYDSMRNGRTVASIKDLWERLPHLLRVITWRTEDDVASDLFPWEVVAVDGVPQQRGGGECGMMVLSFAEHLMLELPFIPGCEYENMATKRCEFANRLWMLK</sequence>
<feature type="domain" description="Ubiquitin-like protease family profile" evidence="5">
    <location>
        <begin position="1"/>
        <end position="151"/>
    </location>
</feature>
<dbReference type="Proteomes" id="UP001152523">
    <property type="component" value="Unassembled WGS sequence"/>
</dbReference>
<dbReference type="GO" id="GO:0006508">
    <property type="term" value="P:proteolysis"/>
    <property type="evidence" value="ECO:0007669"/>
    <property type="project" value="UniProtKB-KW"/>
</dbReference>
<dbReference type="InterPro" id="IPR038765">
    <property type="entry name" value="Papain-like_cys_pep_sf"/>
</dbReference>
<keyword evidence="7" id="KW-1185">Reference proteome</keyword>
<name>A0AAV0DA12_9ASTE</name>
<feature type="non-terminal residue" evidence="6">
    <location>
        <position position="181"/>
    </location>
</feature>
<evidence type="ECO:0000256" key="2">
    <source>
        <dbReference type="ARBA" id="ARBA00022670"/>
    </source>
</evidence>
<evidence type="ECO:0000259" key="5">
    <source>
        <dbReference type="PROSITE" id="PS50600"/>
    </source>
</evidence>
<dbReference type="InterPro" id="IPR003653">
    <property type="entry name" value="Peptidase_C48_C"/>
</dbReference>
<dbReference type="EMBL" id="CAMAPF010000076">
    <property type="protein sequence ID" value="CAH9093614.1"/>
    <property type="molecule type" value="Genomic_DNA"/>
</dbReference>
<dbReference type="AlphaFoldDB" id="A0AAV0DA12"/>